<evidence type="ECO:0000313" key="2">
    <source>
        <dbReference type="EMBL" id="BBB32312.1"/>
    </source>
</evidence>
<proteinExistence type="predicted"/>
<dbReference type="PANTHER" id="PTHR15160">
    <property type="entry name" value="VON HIPPEL-LINDAU PROTEIN"/>
    <property type="match status" value="1"/>
</dbReference>
<name>A0A7R6SZ25_9BACT</name>
<accession>A0A7R6SZ25</accession>
<evidence type="ECO:0000259" key="1">
    <source>
        <dbReference type="PROSITE" id="PS51658"/>
    </source>
</evidence>
<dbReference type="GO" id="GO:0004518">
    <property type="term" value="F:nuclease activity"/>
    <property type="evidence" value="ECO:0007669"/>
    <property type="project" value="InterPro"/>
</dbReference>
<keyword evidence="3" id="KW-1185">Reference proteome</keyword>
<evidence type="ECO:0000313" key="3">
    <source>
        <dbReference type="Proteomes" id="UP000595564"/>
    </source>
</evidence>
<reference evidence="2 3" key="1">
    <citation type="journal article" date="2012" name="Extremophiles">
        <title>Thermotomaculum hydrothermale gen. nov., sp. nov., a novel heterotrophic thermophile within the phylum Acidobacteria from a deep-sea hydrothermal vent chimney in the Southern Okinawa Trough.</title>
        <authorList>
            <person name="Izumi H."/>
            <person name="Nunoura T."/>
            <person name="Miyazaki M."/>
            <person name="Mino S."/>
            <person name="Toki T."/>
            <person name="Takai K."/>
            <person name="Sako Y."/>
            <person name="Sawabe T."/>
            <person name="Nakagawa S."/>
        </authorList>
    </citation>
    <scope>NUCLEOTIDE SEQUENCE [LARGE SCALE GENOMIC DNA]</scope>
    <source>
        <strain evidence="2 3">AC55</strain>
    </source>
</reference>
<protein>
    <recommendedName>
        <fullName evidence="1">BFN domain-containing protein</fullName>
    </recommendedName>
</protein>
<gene>
    <name evidence="2" type="ORF">TTHT_0743</name>
</gene>
<sequence>MFVEAELKELIDHPLIDSPVLVLKEKTGQRYLSMKIGLIEANTIANEIEGIIPPRPMPHDLICDLIKRLEAELKGVYIKENQDSIYFAEIKIEKNKQFIAIDSRPSDAITIAIKYKKPIYVNEKLLKIGE</sequence>
<dbReference type="InterPro" id="IPR036104">
    <property type="entry name" value="BFN_sf"/>
</dbReference>
<dbReference type="Pfam" id="PF02577">
    <property type="entry name" value="BFN_dom"/>
    <property type="match status" value="1"/>
</dbReference>
<feature type="domain" description="BFN" evidence="1">
    <location>
        <begin position="2"/>
        <end position="130"/>
    </location>
</feature>
<dbReference type="PROSITE" id="PS51658">
    <property type="entry name" value="BFN"/>
    <property type="match status" value="1"/>
</dbReference>
<dbReference type="SUPFAM" id="SSF103256">
    <property type="entry name" value="Hypothetical protein TM0160"/>
    <property type="match status" value="1"/>
</dbReference>
<dbReference type="Gene3D" id="3.10.690.10">
    <property type="entry name" value="Bifunctional nuclease domain"/>
    <property type="match status" value="1"/>
</dbReference>
<dbReference type="InterPro" id="IPR003729">
    <property type="entry name" value="Bi_nuclease_dom"/>
</dbReference>
<dbReference type="Proteomes" id="UP000595564">
    <property type="component" value="Chromosome"/>
</dbReference>
<dbReference type="KEGG" id="thyd:TTHT_0743"/>
<organism evidence="2 3">
    <name type="scientific">Thermotomaculum hydrothermale</name>
    <dbReference type="NCBI Taxonomy" id="981385"/>
    <lineage>
        <taxon>Bacteria</taxon>
        <taxon>Pseudomonadati</taxon>
        <taxon>Acidobacteriota</taxon>
        <taxon>Holophagae</taxon>
        <taxon>Thermotomaculales</taxon>
        <taxon>Thermotomaculaceae</taxon>
        <taxon>Thermotomaculum</taxon>
    </lineage>
</organism>
<dbReference type="PANTHER" id="PTHR15160:SF1">
    <property type="entry name" value="VON HIPPEL-LINDAU DISEASE TUMOR SUPPRESSOR"/>
    <property type="match status" value="1"/>
</dbReference>
<dbReference type="AlphaFoldDB" id="A0A7R6SZ25"/>
<dbReference type="RefSeq" id="WP_201328657.1">
    <property type="nucleotide sequence ID" value="NZ_AP017470.1"/>
</dbReference>
<dbReference type="EMBL" id="AP017470">
    <property type="protein sequence ID" value="BBB32312.1"/>
    <property type="molecule type" value="Genomic_DNA"/>
</dbReference>